<gene>
    <name evidence="1" type="ORF">L227DRAFT_655527</name>
</gene>
<dbReference type="EMBL" id="ML122281">
    <property type="protein sequence ID" value="RPD57376.1"/>
    <property type="molecule type" value="Genomic_DNA"/>
</dbReference>
<evidence type="ECO:0000313" key="2">
    <source>
        <dbReference type="Proteomes" id="UP000313359"/>
    </source>
</evidence>
<dbReference type="AlphaFoldDB" id="A0A5C2S7R1"/>
<name>A0A5C2S7R1_9APHY</name>
<dbReference type="Proteomes" id="UP000313359">
    <property type="component" value="Unassembled WGS sequence"/>
</dbReference>
<keyword evidence="2" id="KW-1185">Reference proteome</keyword>
<organism evidence="1 2">
    <name type="scientific">Lentinus tigrinus ALCF2SS1-6</name>
    <dbReference type="NCBI Taxonomy" id="1328759"/>
    <lineage>
        <taxon>Eukaryota</taxon>
        <taxon>Fungi</taxon>
        <taxon>Dikarya</taxon>
        <taxon>Basidiomycota</taxon>
        <taxon>Agaricomycotina</taxon>
        <taxon>Agaricomycetes</taxon>
        <taxon>Polyporales</taxon>
        <taxon>Polyporaceae</taxon>
        <taxon>Lentinus</taxon>
    </lineage>
</organism>
<reference evidence="1" key="1">
    <citation type="journal article" date="2018" name="Genome Biol. Evol.">
        <title>Genomics and development of Lentinus tigrinus, a white-rot wood-decaying mushroom with dimorphic fruiting bodies.</title>
        <authorList>
            <person name="Wu B."/>
            <person name="Xu Z."/>
            <person name="Knudson A."/>
            <person name="Carlson A."/>
            <person name="Chen N."/>
            <person name="Kovaka S."/>
            <person name="LaButti K."/>
            <person name="Lipzen A."/>
            <person name="Pennachio C."/>
            <person name="Riley R."/>
            <person name="Schakwitz W."/>
            <person name="Umezawa K."/>
            <person name="Ohm R.A."/>
            <person name="Grigoriev I.V."/>
            <person name="Nagy L.G."/>
            <person name="Gibbons J."/>
            <person name="Hibbett D."/>
        </authorList>
    </citation>
    <scope>NUCLEOTIDE SEQUENCE [LARGE SCALE GENOMIC DNA]</scope>
    <source>
        <strain evidence="1">ALCF2SS1-6</strain>
    </source>
</reference>
<accession>A0A5C2S7R1</accession>
<sequence>MTVTASYPQYMSGVVPTYHDSPSSPPWAAPCVMQSRARSQPACLLSRFRRGCTRTLVATRIAREARRLRVSYSSHIGFPTLIPPRLDEVCQWACAVY</sequence>
<proteinExistence type="predicted"/>
<protein>
    <submittedName>
        <fullName evidence="1">Uncharacterized protein</fullName>
    </submittedName>
</protein>
<evidence type="ECO:0000313" key="1">
    <source>
        <dbReference type="EMBL" id="RPD57376.1"/>
    </source>
</evidence>